<evidence type="ECO:0000256" key="2">
    <source>
        <dbReference type="SAM" id="MobiDB-lite"/>
    </source>
</evidence>
<organism evidence="5 6">
    <name type="scientific">Desulfopila aestuarii DSM 18488</name>
    <dbReference type="NCBI Taxonomy" id="1121416"/>
    <lineage>
        <taxon>Bacteria</taxon>
        <taxon>Pseudomonadati</taxon>
        <taxon>Thermodesulfobacteriota</taxon>
        <taxon>Desulfobulbia</taxon>
        <taxon>Desulfobulbales</taxon>
        <taxon>Desulfocapsaceae</taxon>
        <taxon>Desulfopila</taxon>
    </lineage>
</organism>
<proteinExistence type="predicted"/>
<dbReference type="PANTHER" id="PTHR30329:SF21">
    <property type="entry name" value="LIPOPROTEIN YIAD-RELATED"/>
    <property type="match status" value="1"/>
</dbReference>
<evidence type="ECO:0000256" key="3">
    <source>
        <dbReference type="SAM" id="Phobius"/>
    </source>
</evidence>
<dbReference type="EMBL" id="FRFE01000019">
    <property type="protein sequence ID" value="SHO50456.1"/>
    <property type="molecule type" value="Genomic_DNA"/>
</dbReference>
<dbReference type="RefSeq" id="WP_073614926.1">
    <property type="nucleotide sequence ID" value="NZ_FRFE01000019.1"/>
</dbReference>
<evidence type="ECO:0000256" key="1">
    <source>
        <dbReference type="PROSITE-ProRule" id="PRU00473"/>
    </source>
</evidence>
<dbReference type="Gene3D" id="3.30.1330.60">
    <property type="entry name" value="OmpA-like domain"/>
    <property type="match status" value="1"/>
</dbReference>
<feature type="compositionally biased region" description="Low complexity" evidence="2">
    <location>
        <begin position="176"/>
        <end position="189"/>
    </location>
</feature>
<dbReference type="PROSITE" id="PS51123">
    <property type="entry name" value="OMPA_2"/>
    <property type="match status" value="1"/>
</dbReference>
<dbReference type="InterPro" id="IPR050330">
    <property type="entry name" value="Bact_OuterMem_StrucFunc"/>
</dbReference>
<gene>
    <name evidence="5" type="ORF">SAMN02745220_03462</name>
</gene>
<dbReference type="GO" id="GO:0016020">
    <property type="term" value="C:membrane"/>
    <property type="evidence" value="ECO:0007669"/>
    <property type="project" value="UniProtKB-UniRule"/>
</dbReference>
<dbReference type="InterPro" id="IPR006665">
    <property type="entry name" value="OmpA-like"/>
</dbReference>
<keyword evidence="3" id="KW-0812">Transmembrane</keyword>
<reference evidence="5 6" key="1">
    <citation type="submission" date="2016-12" db="EMBL/GenBank/DDBJ databases">
        <authorList>
            <person name="Song W.-J."/>
            <person name="Kurnit D.M."/>
        </authorList>
    </citation>
    <scope>NUCLEOTIDE SEQUENCE [LARGE SCALE GENOMIC DNA]</scope>
    <source>
        <strain evidence="5 6">DSM 18488</strain>
    </source>
</reference>
<evidence type="ECO:0000259" key="4">
    <source>
        <dbReference type="PROSITE" id="PS51123"/>
    </source>
</evidence>
<keyword evidence="6" id="KW-1185">Reference proteome</keyword>
<evidence type="ECO:0000313" key="5">
    <source>
        <dbReference type="EMBL" id="SHO50456.1"/>
    </source>
</evidence>
<protein>
    <submittedName>
        <fullName evidence="5">Chemotaxis protein MotB</fullName>
    </submittedName>
</protein>
<feature type="region of interest" description="Disordered" evidence="2">
    <location>
        <begin position="158"/>
        <end position="198"/>
    </location>
</feature>
<sequence length="367" mass="40806">MDSQQPIETEERTIEPPFGAKYVSIERRSNTDTVFLVDDIPFRSAMPRTTHWSVAWSDLMMTMFVLFLSMYVYKAADQDFLNRPALEIIGGDTTEALETDKFSALSPPITPIAPGLPLMTGGTVKKVESINLRDVDIDSAFSSISDQTRIEKEVVEVPADRVIPPQPEPGVTAAYQESESSPQQPSTPTVADSEPFLPIGVGKPDKIQEIYRLSRSALESNDLNSFATVDLIVDNTMRIILTGDLLFDTGQAVMTQDSRNKLEQLATAIQTTPYMINVIGHTDNVPMYSGRYASNWELSVARASTVARFLIEDMGMNPNQFIVSGYASYRPLVPNSTAENRKLNRRVEIIISKRLPNPVPADQQNLR</sequence>
<dbReference type="OrthoDB" id="9783110at2"/>
<dbReference type="PANTHER" id="PTHR30329">
    <property type="entry name" value="STATOR ELEMENT OF FLAGELLAR MOTOR COMPLEX"/>
    <property type="match status" value="1"/>
</dbReference>
<keyword evidence="1 3" id="KW-0472">Membrane</keyword>
<feature type="transmembrane region" description="Helical" evidence="3">
    <location>
        <begin position="54"/>
        <end position="73"/>
    </location>
</feature>
<feature type="domain" description="OmpA-like" evidence="4">
    <location>
        <begin position="234"/>
        <end position="355"/>
    </location>
</feature>
<name>A0A1M7YD04_9BACT</name>
<dbReference type="Proteomes" id="UP000184603">
    <property type="component" value="Unassembled WGS sequence"/>
</dbReference>
<dbReference type="CDD" id="cd07185">
    <property type="entry name" value="OmpA_C-like"/>
    <property type="match status" value="1"/>
</dbReference>
<keyword evidence="3" id="KW-1133">Transmembrane helix</keyword>
<dbReference type="Pfam" id="PF00691">
    <property type="entry name" value="OmpA"/>
    <property type="match status" value="1"/>
</dbReference>
<dbReference type="InterPro" id="IPR036737">
    <property type="entry name" value="OmpA-like_sf"/>
</dbReference>
<dbReference type="STRING" id="1121416.SAMN02745220_03462"/>
<evidence type="ECO:0000313" key="6">
    <source>
        <dbReference type="Proteomes" id="UP000184603"/>
    </source>
</evidence>
<accession>A0A1M7YD04</accession>
<dbReference type="SUPFAM" id="SSF103088">
    <property type="entry name" value="OmpA-like"/>
    <property type="match status" value="1"/>
</dbReference>
<dbReference type="AlphaFoldDB" id="A0A1M7YD04"/>